<proteinExistence type="inferred from homology"/>
<evidence type="ECO:0000259" key="5">
    <source>
        <dbReference type="Pfam" id="PF17948"/>
    </source>
</evidence>
<comment type="similarity">
    <text evidence="3">Belongs to the DnaT family.</text>
</comment>
<comment type="caution">
    <text evidence="6">The sequence shown here is derived from an EMBL/GenBank/DDBJ whole genome shotgun (WGS) entry which is preliminary data.</text>
</comment>
<comment type="function">
    <text evidence="3">Involved in the restart of stalled replication forks, which reloads the replicative helicase on sites other than the origin of replication. Can function in multiple replication restart pathways. Displaces ssDNA from a PriB-ssDNA complex. Probably forms a spiral filament on ssDNA.</text>
</comment>
<evidence type="ECO:0000256" key="2">
    <source>
        <dbReference type="ARBA" id="ARBA00022705"/>
    </source>
</evidence>
<dbReference type="NCBIfam" id="NF002770">
    <property type="entry name" value="PRK02854.1"/>
    <property type="match status" value="1"/>
</dbReference>
<dbReference type="STRING" id="1691903.A9B99_09600"/>
<keyword evidence="3" id="KW-0238">DNA-binding</keyword>
<dbReference type="EMBL" id="LYRP01000022">
    <property type="protein sequence ID" value="OAT76551.1"/>
    <property type="molecule type" value="Genomic_DNA"/>
</dbReference>
<sequence>MSSRTLTPDVIGLDQFNDDPLSALKQAENGAIAVFHNNRPAFYALTPQRLAALLAIEAAQQQPVPLADITLDDSLFSDAPLPTGPVPLGKFAMYSGWAPDADFLRQAALWGIILATPVAAEELAAFTAYWQAEGKVFHHIQWQQKLARHLQISRQANGNTARRDISQISRPDESIPDGFRG</sequence>
<evidence type="ECO:0000256" key="1">
    <source>
        <dbReference type="ARBA" id="ARBA00022515"/>
    </source>
</evidence>
<dbReference type="Pfam" id="PF17948">
    <property type="entry name" value="DnaT"/>
    <property type="match status" value="1"/>
</dbReference>
<feature type="domain" description="DnaT DNA-binding" evidence="5">
    <location>
        <begin position="91"/>
        <end position="160"/>
    </location>
</feature>
<gene>
    <name evidence="3" type="primary">dnaT</name>
    <name evidence="6" type="ORF">A9B99_09600</name>
</gene>
<keyword evidence="7" id="KW-1185">Reference proteome</keyword>
<dbReference type="Gene3D" id="1.10.8.1180">
    <property type="match status" value="1"/>
</dbReference>
<keyword evidence="2 3" id="KW-0235">DNA replication</keyword>
<dbReference type="RefSeq" id="WP_064598627.1">
    <property type="nucleotide sequence ID" value="NZ_LYRP01000022.1"/>
</dbReference>
<comment type="subunit">
    <text evidence="3">Homooligomerizes. Interacts with PriB. Component of the replication restart primosome. Primosome assembly occurs via a 'hand-off' mechanism. PriA binds to replication forks, subsequently PriB then DnaT bind; DnaT then displaces ssDNA to generate the helicase loading substrate.</text>
</comment>
<feature type="region of interest" description="Disordered" evidence="4">
    <location>
        <begin position="157"/>
        <end position="181"/>
    </location>
</feature>
<reference evidence="7" key="1">
    <citation type="submission" date="2016-05" db="EMBL/GenBank/DDBJ databases">
        <authorList>
            <person name="Behera P."/>
            <person name="Vaishampayan P."/>
            <person name="Singh N."/>
            <person name="Raina V."/>
            <person name="Suar M."/>
            <person name="Pattnaik A."/>
            <person name="Rastogi G."/>
        </authorList>
    </citation>
    <scope>NUCLEOTIDE SEQUENCE [LARGE SCALE GENOMIC DNA]</scope>
    <source>
        <strain evidence="7">MP23</strain>
    </source>
</reference>
<dbReference type="InterPro" id="IPR040480">
    <property type="entry name" value="DnaT_DNA_bind"/>
</dbReference>
<feature type="compositionally biased region" description="Basic and acidic residues" evidence="4">
    <location>
        <begin position="161"/>
        <end position="181"/>
    </location>
</feature>
<dbReference type="InterPro" id="IPR020917">
    <property type="entry name" value="DnaT"/>
</dbReference>
<dbReference type="GO" id="GO:1990077">
    <property type="term" value="C:primosome complex"/>
    <property type="evidence" value="ECO:0007669"/>
    <property type="project" value="UniProtKB-UniRule"/>
</dbReference>
<name>A0A1B7L2T8_9ENTR</name>
<evidence type="ECO:0000256" key="3">
    <source>
        <dbReference type="HAMAP-Rule" id="MF_01061"/>
    </source>
</evidence>
<evidence type="ECO:0000313" key="7">
    <source>
        <dbReference type="Proteomes" id="UP000078225"/>
    </source>
</evidence>
<organism evidence="6 7">
    <name type="scientific">Mangrovibacter phragmitis</name>
    <dbReference type="NCBI Taxonomy" id="1691903"/>
    <lineage>
        <taxon>Bacteria</taxon>
        <taxon>Pseudomonadati</taxon>
        <taxon>Pseudomonadota</taxon>
        <taxon>Gammaproteobacteria</taxon>
        <taxon>Enterobacterales</taxon>
        <taxon>Enterobacteriaceae</taxon>
        <taxon>Mangrovibacter</taxon>
    </lineage>
</organism>
<dbReference type="Proteomes" id="UP000078225">
    <property type="component" value="Unassembled WGS sequence"/>
</dbReference>
<dbReference type="GO" id="GO:0003697">
    <property type="term" value="F:single-stranded DNA binding"/>
    <property type="evidence" value="ECO:0007669"/>
    <property type="project" value="UniProtKB-UniRule"/>
</dbReference>
<protein>
    <recommendedName>
        <fullName evidence="3">Replication restart protein DnaT</fullName>
    </recommendedName>
</protein>
<evidence type="ECO:0000256" key="4">
    <source>
        <dbReference type="SAM" id="MobiDB-lite"/>
    </source>
</evidence>
<keyword evidence="1 3" id="KW-0639">Primosome</keyword>
<dbReference type="OrthoDB" id="6630498at2"/>
<dbReference type="AlphaFoldDB" id="A0A1B7L2T8"/>
<evidence type="ECO:0000313" key="6">
    <source>
        <dbReference type="EMBL" id="OAT76551.1"/>
    </source>
</evidence>
<dbReference type="HAMAP" id="MF_01061">
    <property type="entry name" value="DnaT"/>
    <property type="match status" value="1"/>
</dbReference>
<dbReference type="GO" id="GO:0006269">
    <property type="term" value="P:DNA replication, synthesis of primer"/>
    <property type="evidence" value="ECO:0007669"/>
    <property type="project" value="UniProtKB-KW"/>
</dbReference>
<accession>A0A1B7L2T8</accession>